<gene>
    <name evidence="2" type="ORF">F7O44_06865</name>
</gene>
<dbReference type="PANTHER" id="PTHR37305">
    <property type="entry name" value="INTEGRAL MEMBRANE PROTEIN-RELATED"/>
    <property type="match status" value="1"/>
</dbReference>
<sequence>MARGAILGQMLRERRRGTLFWSLAVAALAAITAASYPAVKDAGAGFDEFMESLPEGVTQMMGAADGITTPAGYLNSQFFSNIFPILLLVFSIGVASWSIAGAEREGTLEALLANPVHRWRVALERFAGTGILLALLTFVGTAVLVALRSPFELDDLGVGNLAATGVATFLMALLFASVTFAAGAATGSKAAAIAAGAGLATITYVIFGLSGFVDLFGSISWMSPWDWFLQPSPLTEGWTLQAIGAPFLVIVPVIAVGVVAFTRRDLK</sequence>
<feature type="transmembrane region" description="Helical" evidence="1">
    <location>
        <begin position="197"/>
        <end position="222"/>
    </location>
</feature>
<organism evidence="2 3">
    <name type="scientific">Phytoactinopolyspora mesophila</name>
    <dbReference type="NCBI Taxonomy" id="2650750"/>
    <lineage>
        <taxon>Bacteria</taxon>
        <taxon>Bacillati</taxon>
        <taxon>Actinomycetota</taxon>
        <taxon>Actinomycetes</taxon>
        <taxon>Jiangellales</taxon>
        <taxon>Jiangellaceae</taxon>
        <taxon>Phytoactinopolyspora</taxon>
    </lineage>
</organism>
<dbReference type="GO" id="GO:0005886">
    <property type="term" value="C:plasma membrane"/>
    <property type="evidence" value="ECO:0007669"/>
    <property type="project" value="UniProtKB-SubCell"/>
</dbReference>
<evidence type="ECO:0000313" key="2">
    <source>
        <dbReference type="EMBL" id="NDL56790.1"/>
    </source>
</evidence>
<protein>
    <submittedName>
        <fullName evidence="2">ABC transporter permease subunit</fullName>
    </submittedName>
</protein>
<feature type="transmembrane region" description="Helical" evidence="1">
    <location>
        <begin position="123"/>
        <end position="147"/>
    </location>
</feature>
<keyword evidence="3" id="KW-1185">Reference proteome</keyword>
<proteinExistence type="predicted"/>
<dbReference type="RefSeq" id="WP_162449497.1">
    <property type="nucleotide sequence ID" value="NZ_WLZY01000002.1"/>
</dbReference>
<keyword evidence="1" id="KW-1133">Transmembrane helix</keyword>
<dbReference type="AlphaFoldDB" id="A0A7K3M0L2"/>
<feature type="transmembrane region" description="Helical" evidence="1">
    <location>
        <begin position="82"/>
        <end position="102"/>
    </location>
</feature>
<accession>A0A7K3M0L2</accession>
<name>A0A7K3M0L2_9ACTN</name>
<keyword evidence="1" id="KW-0472">Membrane</keyword>
<dbReference type="Proteomes" id="UP000460435">
    <property type="component" value="Unassembled WGS sequence"/>
</dbReference>
<dbReference type="PANTHER" id="PTHR37305:SF1">
    <property type="entry name" value="MEMBRANE PROTEIN"/>
    <property type="match status" value="1"/>
</dbReference>
<evidence type="ECO:0000256" key="1">
    <source>
        <dbReference type="SAM" id="Phobius"/>
    </source>
</evidence>
<feature type="transmembrane region" description="Helical" evidence="1">
    <location>
        <begin position="159"/>
        <end position="185"/>
    </location>
</feature>
<feature type="transmembrane region" description="Helical" evidence="1">
    <location>
        <begin position="242"/>
        <end position="261"/>
    </location>
</feature>
<keyword evidence="1" id="KW-0812">Transmembrane</keyword>
<reference evidence="2 3" key="1">
    <citation type="submission" date="2019-11" db="EMBL/GenBank/DDBJ databases">
        <authorList>
            <person name="Li X.-J."/>
            <person name="Feng X.-M."/>
        </authorList>
    </citation>
    <scope>NUCLEOTIDE SEQUENCE [LARGE SCALE GENOMIC DNA]</scope>
    <source>
        <strain evidence="2 3">XMNu-373</strain>
    </source>
</reference>
<dbReference type="EMBL" id="WLZY01000002">
    <property type="protein sequence ID" value="NDL56790.1"/>
    <property type="molecule type" value="Genomic_DNA"/>
</dbReference>
<comment type="caution">
    <text evidence="2">The sequence shown here is derived from an EMBL/GenBank/DDBJ whole genome shotgun (WGS) entry which is preliminary data.</text>
</comment>
<evidence type="ECO:0000313" key="3">
    <source>
        <dbReference type="Proteomes" id="UP000460435"/>
    </source>
</evidence>
<dbReference type="GO" id="GO:0140359">
    <property type="term" value="F:ABC-type transporter activity"/>
    <property type="evidence" value="ECO:0007669"/>
    <property type="project" value="InterPro"/>
</dbReference>
<dbReference type="Pfam" id="PF12679">
    <property type="entry name" value="ABC2_membrane_2"/>
    <property type="match status" value="1"/>
</dbReference>